<gene>
    <name evidence="1" type="ORF">BSTOLATCC_MIC65170</name>
</gene>
<dbReference type="Proteomes" id="UP001162131">
    <property type="component" value="Unassembled WGS sequence"/>
</dbReference>
<dbReference type="EMBL" id="CAJZBQ010000063">
    <property type="protein sequence ID" value="CAG9335850.1"/>
    <property type="molecule type" value="Genomic_DNA"/>
</dbReference>
<dbReference type="AlphaFoldDB" id="A0AAU9KEV8"/>
<name>A0AAU9KEV8_9CILI</name>
<evidence type="ECO:0000313" key="2">
    <source>
        <dbReference type="Proteomes" id="UP001162131"/>
    </source>
</evidence>
<keyword evidence="2" id="KW-1185">Reference proteome</keyword>
<sequence length="82" mass="9266">MERSMTGSQDVNSTLSFNGNVKPILKLPIPTEKIFCFAGSPVQIDHKKCKVSFRKPVQNVVLVEPIIYEHEKKIKSCACEIF</sequence>
<protein>
    <submittedName>
        <fullName evidence="1">Uncharacterized protein</fullName>
    </submittedName>
</protein>
<evidence type="ECO:0000313" key="1">
    <source>
        <dbReference type="EMBL" id="CAG9335850.1"/>
    </source>
</evidence>
<accession>A0AAU9KEV8</accession>
<reference evidence="1" key="1">
    <citation type="submission" date="2021-09" db="EMBL/GenBank/DDBJ databases">
        <authorList>
            <consortium name="AG Swart"/>
            <person name="Singh M."/>
            <person name="Singh A."/>
            <person name="Seah K."/>
            <person name="Emmerich C."/>
        </authorList>
    </citation>
    <scope>NUCLEOTIDE SEQUENCE</scope>
    <source>
        <strain evidence="1">ATCC30299</strain>
    </source>
</reference>
<organism evidence="1 2">
    <name type="scientific">Blepharisma stoltei</name>
    <dbReference type="NCBI Taxonomy" id="1481888"/>
    <lineage>
        <taxon>Eukaryota</taxon>
        <taxon>Sar</taxon>
        <taxon>Alveolata</taxon>
        <taxon>Ciliophora</taxon>
        <taxon>Postciliodesmatophora</taxon>
        <taxon>Heterotrichea</taxon>
        <taxon>Heterotrichida</taxon>
        <taxon>Blepharismidae</taxon>
        <taxon>Blepharisma</taxon>
    </lineage>
</organism>
<comment type="caution">
    <text evidence="1">The sequence shown here is derived from an EMBL/GenBank/DDBJ whole genome shotgun (WGS) entry which is preliminary data.</text>
</comment>
<proteinExistence type="predicted"/>